<evidence type="ECO:0008006" key="3">
    <source>
        <dbReference type="Google" id="ProtNLM"/>
    </source>
</evidence>
<reference evidence="2" key="1">
    <citation type="journal article" date="2019" name="Int. J. Syst. Evol. Microbiol.">
        <title>The Global Catalogue of Microorganisms (GCM) 10K type strain sequencing project: providing services to taxonomists for standard genome sequencing and annotation.</title>
        <authorList>
            <consortium name="The Broad Institute Genomics Platform"/>
            <consortium name="The Broad Institute Genome Sequencing Center for Infectious Disease"/>
            <person name="Wu L."/>
            <person name="Ma J."/>
        </authorList>
    </citation>
    <scope>NUCLEOTIDE SEQUENCE [LARGE SCALE GENOMIC DNA]</scope>
    <source>
        <strain evidence="2">JCM 17919</strain>
    </source>
</reference>
<gene>
    <name evidence="1" type="ORF">GCM10023184_06550</name>
</gene>
<organism evidence="1 2">
    <name type="scientific">Flaviaesturariibacter amylovorans</name>
    <dbReference type="NCBI Taxonomy" id="1084520"/>
    <lineage>
        <taxon>Bacteria</taxon>
        <taxon>Pseudomonadati</taxon>
        <taxon>Bacteroidota</taxon>
        <taxon>Chitinophagia</taxon>
        <taxon>Chitinophagales</taxon>
        <taxon>Chitinophagaceae</taxon>
        <taxon>Flaviaestuariibacter</taxon>
    </lineage>
</organism>
<dbReference type="InterPro" id="IPR011652">
    <property type="entry name" value="MORN_2"/>
</dbReference>
<protein>
    <recommendedName>
        <fullName evidence="3">Toxin-antitoxin system YwqK family antitoxin</fullName>
    </recommendedName>
</protein>
<evidence type="ECO:0000313" key="2">
    <source>
        <dbReference type="Proteomes" id="UP001501725"/>
    </source>
</evidence>
<proteinExistence type="predicted"/>
<dbReference type="Pfam" id="PF07661">
    <property type="entry name" value="MORN_2"/>
    <property type="match status" value="2"/>
</dbReference>
<sequence length="223" mass="25586">MRNSLPVFLIASTFAISCNEKSRTKKEYYPNGKIRRETKYKKGETSTKEVISFYPNGQVEEKRTYINDRLNGVFVSFDANGDSLSRGYFRDDKPIGPIYYYTDGRLMLYNERDFSGDVYYVRKFDTESLKLIKEDGVCISPNIAIVEKGKDKEFEFCFAQPEGYRNEIHAEIDGDSVQIIRMEGNVGRILVSDWIGKSKTLKIVSTLSNGLQIVCQDSLVRII</sequence>
<keyword evidence="2" id="KW-1185">Reference proteome</keyword>
<dbReference type="SUPFAM" id="SSF82185">
    <property type="entry name" value="Histone H3 K4-specific methyltransferase SET7/9 N-terminal domain"/>
    <property type="match status" value="1"/>
</dbReference>
<comment type="caution">
    <text evidence="1">The sequence shown here is derived from an EMBL/GenBank/DDBJ whole genome shotgun (WGS) entry which is preliminary data.</text>
</comment>
<dbReference type="Proteomes" id="UP001501725">
    <property type="component" value="Unassembled WGS sequence"/>
</dbReference>
<name>A0ABP8GBN1_9BACT</name>
<accession>A0ABP8GBN1</accession>
<dbReference type="RefSeq" id="WP_345253344.1">
    <property type="nucleotide sequence ID" value="NZ_BAABGY010000002.1"/>
</dbReference>
<dbReference type="PROSITE" id="PS51257">
    <property type="entry name" value="PROKAR_LIPOPROTEIN"/>
    <property type="match status" value="1"/>
</dbReference>
<dbReference type="EMBL" id="BAABGY010000002">
    <property type="protein sequence ID" value="GAA4321048.1"/>
    <property type="molecule type" value="Genomic_DNA"/>
</dbReference>
<dbReference type="Gene3D" id="3.90.930.1">
    <property type="match status" value="1"/>
</dbReference>
<evidence type="ECO:0000313" key="1">
    <source>
        <dbReference type="EMBL" id="GAA4321048.1"/>
    </source>
</evidence>